<protein>
    <submittedName>
        <fullName evidence="1">Uncharacterized protein</fullName>
    </submittedName>
</protein>
<proteinExistence type="predicted"/>
<evidence type="ECO:0000313" key="1">
    <source>
        <dbReference type="EMBL" id="MPM22258.1"/>
    </source>
</evidence>
<accession>A0A644Y2L3</accession>
<reference evidence="1" key="1">
    <citation type="submission" date="2019-08" db="EMBL/GenBank/DDBJ databases">
        <authorList>
            <person name="Kucharzyk K."/>
            <person name="Murdoch R.W."/>
            <person name="Higgins S."/>
            <person name="Loffler F."/>
        </authorList>
    </citation>
    <scope>NUCLEOTIDE SEQUENCE</scope>
</reference>
<organism evidence="1">
    <name type="scientific">bioreactor metagenome</name>
    <dbReference type="NCBI Taxonomy" id="1076179"/>
    <lineage>
        <taxon>unclassified sequences</taxon>
        <taxon>metagenomes</taxon>
        <taxon>ecological metagenomes</taxon>
    </lineage>
</organism>
<dbReference type="EMBL" id="VSSQ01003769">
    <property type="protein sequence ID" value="MPM22258.1"/>
    <property type="molecule type" value="Genomic_DNA"/>
</dbReference>
<comment type="caution">
    <text evidence="1">The sequence shown here is derived from an EMBL/GenBank/DDBJ whole genome shotgun (WGS) entry which is preliminary data.</text>
</comment>
<dbReference type="AlphaFoldDB" id="A0A644Y2L3"/>
<gene>
    <name evidence="1" type="ORF">SDC9_68709</name>
</gene>
<name>A0A644Y2L3_9ZZZZ</name>
<sequence length="232" mass="24288">MAVKLVKESNGSTYFYQQSYAPVSGLGVVSTSDYLLVKMPENPIPAETQAAWDALASTSAVPLAEKYSSQLYLALSDAAASAAVTSALTADVEYVPGYIGGERIVSPTELTYDLPIGRDAGSVTVDGDLLWVSGAPYQTEGSLKNISTKNGRSCATVQPTGYARWFKVGDGDAGKTMTVAVPKNAGFYVYDGTGKITASSYLWGDASAKLPEGGLIVFSGDSGARFQLKFAS</sequence>